<dbReference type="AlphaFoldDB" id="A0A8B6X1Y8"/>
<evidence type="ECO:0000256" key="3">
    <source>
        <dbReference type="ARBA" id="ARBA00023125"/>
    </source>
</evidence>
<protein>
    <submittedName>
        <fullName evidence="7">LysR family transcriptional regulator</fullName>
    </submittedName>
</protein>
<dbReference type="SUPFAM" id="SSF46785">
    <property type="entry name" value="Winged helix' DNA-binding domain"/>
    <property type="match status" value="1"/>
</dbReference>
<dbReference type="RefSeq" id="WP_028310436.1">
    <property type="nucleotide sequence ID" value="NZ_AXWS01000007.1"/>
</dbReference>
<name>A0A8B6X1Y8_9BURK</name>
<accession>A0A8B6X1Y8</accession>
<dbReference type="GO" id="GO:0003677">
    <property type="term" value="F:DNA binding"/>
    <property type="evidence" value="ECO:0007669"/>
    <property type="project" value="UniProtKB-KW"/>
</dbReference>
<reference evidence="7" key="4">
    <citation type="submission" date="2025-08" db="UniProtKB">
        <authorList>
            <consortium name="RefSeq"/>
        </authorList>
    </citation>
    <scope>IDENTIFICATION</scope>
</reference>
<evidence type="ECO:0000256" key="2">
    <source>
        <dbReference type="ARBA" id="ARBA00023015"/>
    </source>
</evidence>
<evidence type="ECO:0000313" key="7">
    <source>
        <dbReference type="RefSeq" id="WP_028310436.1"/>
    </source>
</evidence>
<evidence type="ECO:0000313" key="6">
    <source>
        <dbReference type="Proteomes" id="UP000675920"/>
    </source>
</evidence>
<sequence length="309" mass="33821">MHIHARSLRYFDMIRRCGSIREAARRLHLASSAVNRQLLQLEEEVGTPLFERMPGGLVLTAAGEVFSRHVITVLQDERRMEHELEALRGVRRGELEITAVEGLNARFLPAVLERMLTRHPMVRIRARPAGSAQAARAVIDGDADVALGFSITRDEALRQCAVGEFALGAVLRPDHPLAAHREVSFADCARWPLILASPEISTHALMRPVLARHRKPLTVVLESASIELAKRLAEQGIGIAFQTRLGLEEELAGGRLAHVPLKAPDRLVAELGVYVRAGRTLPPVVDAFTRLVADEIEASTAAERGGADG</sequence>
<dbReference type="Pfam" id="PF03466">
    <property type="entry name" value="LysR_substrate"/>
    <property type="match status" value="1"/>
</dbReference>
<dbReference type="Gene3D" id="3.40.190.290">
    <property type="match status" value="1"/>
</dbReference>
<dbReference type="Proteomes" id="UP000675920">
    <property type="component" value="Unplaced"/>
</dbReference>
<organism evidence="6 7">
    <name type="scientific">Derxia gummosa DSM 723</name>
    <dbReference type="NCBI Taxonomy" id="1121388"/>
    <lineage>
        <taxon>Bacteria</taxon>
        <taxon>Pseudomonadati</taxon>
        <taxon>Pseudomonadota</taxon>
        <taxon>Betaproteobacteria</taxon>
        <taxon>Burkholderiales</taxon>
        <taxon>Alcaligenaceae</taxon>
        <taxon>Derxia</taxon>
    </lineage>
</organism>
<dbReference type="PROSITE" id="PS50931">
    <property type="entry name" value="HTH_LYSR"/>
    <property type="match status" value="1"/>
</dbReference>
<dbReference type="InterPro" id="IPR005119">
    <property type="entry name" value="LysR_subst-bd"/>
</dbReference>
<evidence type="ECO:0000256" key="1">
    <source>
        <dbReference type="ARBA" id="ARBA00009437"/>
    </source>
</evidence>
<proteinExistence type="inferred from homology"/>
<dbReference type="PRINTS" id="PR00039">
    <property type="entry name" value="HTHLYSR"/>
</dbReference>
<keyword evidence="6" id="KW-1185">Reference proteome</keyword>
<dbReference type="GO" id="GO:0003700">
    <property type="term" value="F:DNA-binding transcription factor activity"/>
    <property type="evidence" value="ECO:0007669"/>
    <property type="project" value="InterPro"/>
</dbReference>
<keyword evidence="3" id="KW-0238">DNA-binding</keyword>
<dbReference type="Gene3D" id="1.10.10.10">
    <property type="entry name" value="Winged helix-like DNA-binding domain superfamily/Winged helix DNA-binding domain"/>
    <property type="match status" value="1"/>
</dbReference>
<evidence type="ECO:0000256" key="4">
    <source>
        <dbReference type="ARBA" id="ARBA00023163"/>
    </source>
</evidence>
<reference evidence="7" key="3">
    <citation type="journal article" date="2008" name="Microbiology">
        <title>Structure and function of the LysR-type transcriptional regulator (LTTR) family proteins.</title>
        <authorList>
            <person name="Maddocks S.E."/>
            <person name="Oyston P.C.F."/>
        </authorList>
    </citation>
    <scope>NUCLEOTIDE SEQUENCE</scope>
</reference>
<dbReference type="InterPro" id="IPR050950">
    <property type="entry name" value="HTH-type_LysR_regulators"/>
</dbReference>
<dbReference type="Pfam" id="PF00126">
    <property type="entry name" value="HTH_1"/>
    <property type="match status" value="1"/>
</dbReference>
<dbReference type="PANTHER" id="PTHR30419">
    <property type="entry name" value="HTH-TYPE TRANSCRIPTIONAL REGULATOR YBHD"/>
    <property type="match status" value="1"/>
</dbReference>
<dbReference type="OrthoDB" id="8594260at2"/>
<dbReference type="InterPro" id="IPR036388">
    <property type="entry name" value="WH-like_DNA-bd_sf"/>
</dbReference>
<keyword evidence="2" id="KW-0805">Transcription regulation</keyword>
<reference evidence="7" key="2">
    <citation type="journal article" date="2005" name="FEMS Microbiol. Rev.">
        <title>The many faces of the helix-turn-helix domain: transcription regulation and beyond.</title>
        <authorList>
            <person name="Aravind L."/>
            <person name="Anantharaman V."/>
            <person name="Balaji S."/>
            <person name="Babu M.M."/>
            <person name="Iyer L.M."/>
        </authorList>
    </citation>
    <scope>NUCLEOTIDE SEQUENCE</scope>
</reference>
<dbReference type="PANTHER" id="PTHR30419:SF2">
    <property type="entry name" value="LYSR FAMILY TRANSCRIPTIONAL REGULATOR"/>
    <property type="match status" value="1"/>
</dbReference>
<feature type="domain" description="HTH lysR-type" evidence="5">
    <location>
        <begin position="3"/>
        <end position="60"/>
    </location>
</feature>
<dbReference type="SUPFAM" id="SSF53850">
    <property type="entry name" value="Periplasmic binding protein-like II"/>
    <property type="match status" value="1"/>
</dbReference>
<dbReference type="GO" id="GO:0005829">
    <property type="term" value="C:cytosol"/>
    <property type="evidence" value="ECO:0007669"/>
    <property type="project" value="TreeGrafter"/>
</dbReference>
<dbReference type="InterPro" id="IPR036390">
    <property type="entry name" value="WH_DNA-bd_sf"/>
</dbReference>
<comment type="similarity">
    <text evidence="1">Belongs to the LysR transcriptional regulatory family.</text>
</comment>
<dbReference type="InterPro" id="IPR000847">
    <property type="entry name" value="LysR_HTH_N"/>
</dbReference>
<keyword evidence="4" id="KW-0804">Transcription</keyword>
<reference evidence="7" key="1">
    <citation type="journal article" date="1993" name="Annu. Rev. Microbiol.">
        <title>Molecular biology of the LysR family of transcriptional regulators.</title>
        <authorList>
            <person name="Schell M.A."/>
        </authorList>
    </citation>
    <scope>NUCLEOTIDE SEQUENCE</scope>
</reference>
<evidence type="ECO:0000259" key="5">
    <source>
        <dbReference type="PROSITE" id="PS50931"/>
    </source>
</evidence>